<name>A0A4C1ZLI0_EUMVA</name>
<dbReference type="EMBL" id="BGZK01001881">
    <property type="protein sequence ID" value="GBP87749.1"/>
    <property type="molecule type" value="Genomic_DNA"/>
</dbReference>
<evidence type="ECO:0000313" key="1">
    <source>
        <dbReference type="EMBL" id="GBP87749.1"/>
    </source>
</evidence>
<gene>
    <name evidence="1" type="primary">rst</name>
    <name evidence="1" type="ORF">EVAR_61937_1</name>
</gene>
<organism evidence="1 2">
    <name type="scientific">Eumeta variegata</name>
    <name type="common">Bagworm moth</name>
    <name type="synonym">Eumeta japonica</name>
    <dbReference type="NCBI Taxonomy" id="151549"/>
    <lineage>
        <taxon>Eukaryota</taxon>
        <taxon>Metazoa</taxon>
        <taxon>Ecdysozoa</taxon>
        <taxon>Arthropoda</taxon>
        <taxon>Hexapoda</taxon>
        <taxon>Insecta</taxon>
        <taxon>Pterygota</taxon>
        <taxon>Neoptera</taxon>
        <taxon>Endopterygota</taxon>
        <taxon>Lepidoptera</taxon>
        <taxon>Glossata</taxon>
        <taxon>Ditrysia</taxon>
        <taxon>Tineoidea</taxon>
        <taxon>Psychidae</taxon>
        <taxon>Oiketicinae</taxon>
        <taxon>Eumeta</taxon>
    </lineage>
</organism>
<accession>A0A4C1ZLI0</accession>
<reference evidence="1 2" key="1">
    <citation type="journal article" date="2019" name="Commun. Biol.">
        <title>The bagworm genome reveals a unique fibroin gene that provides high tensile strength.</title>
        <authorList>
            <person name="Kono N."/>
            <person name="Nakamura H."/>
            <person name="Ohtoshi R."/>
            <person name="Tomita M."/>
            <person name="Numata K."/>
            <person name="Arakawa K."/>
        </authorList>
    </citation>
    <scope>NUCLEOTIDE SEQUENCE [LARGE SCALE GENOMIC DNA]</scope>
</reference>
<dbReference type="OrthoDB" id="6413693at2759"/>
<sequence length="120" mass="13247">MARLPAICINMHTIETKWEIDFNDLFAGEPAIRSRYARLTVLVSPEPPRISEGSFLSTTEDREIQLECLSVGGKPPAEFSMCDLEPWRGGAGAGFNVYQARPSPHASLLSLNIVVWGQTD</sequence>
<comment type="caution">
    <text evidence="1">The sequence shown here is derived from an EMBL/GenBank/DDBJ whole genome shotgun (WGS) entry which is preliminary data.</text>
</comment>
<keyword evidence="2" id="KW-1185">Reference proteome</keyword>
<dbReference type="AlphaFoldDB" id="A0A4C1ZLI0"/>
<dbReference type="STRING" id="151549.A0A4C1ZLI0"/>
<protein>
    <submittedName>
        <fullName evidence="1">Irregular chiasm C-roughest protein</fullName>
    </submittedName>
</protein>
<dbReference type="Proteomes" id="UP000299102">
    <property type="component" value="Unassembled WGS sequence"/>
</dbReference>
<proteinExistence type="predicted"/>
<evidence type="ECO:0000313" key="2">
    <source>
        <dbReference type="Proteomes" id="UP000299102"/>
    </source>
</evidence>